<protein>
    <submittedName>
        <fullName evidence="2">RNA 3-terminal phosphate cyclase putative</fullName>
    </submittedName>
</protein>
<dbReference type="PANTHER" id="PTHR11096">
    <property type="entry name" value="RNA 3' TERMINAL PHOSPHATE CYCLASE"/>
    <property type="match status" value="1"/>
</dbReference>
<dbReference type="VEuPathDB" id="AmoebaDB:EHI5A_031660"/>
<gene>
    <name evidence="2" type="ORF">CL6EHI_177570</name>
</gene>
<dbReference type="GO" id="GO:0005634">
    <property type="term" value="C:nucleus"/>
    <property type="evidence" value="ECO:0007669"/>
    <property type="project" value="TreeGrafter"/>
</dbReference>
<dbReference type="OMA" id="WSPPIDY"/>
<dbReference type="SUPFAM" id="SSF55205">
    <property type="entry name" value="EPT/RTPC-like"/>
    <property type="match status" value="2"/>
</dbReference>
<dbReference type="VEuPathDB" id="AmoebaDB:EHI7A_018420"/>
<dbReference type="GO" id="GO:0006396">
    <property type="term" value="P:RNA processing"/>
    <property type="evidence" value="ECO:0007669"/>
    <property type="project" value="InterPro"/>
</dbReference>
<dbReference type="InterPro" id="IPR036553">
    <property type="entry name" value="RPTC_insert"/>
</dbReference>
<dbReference type="GO" id="GO:0003963">
    <property type="term" value="F:RNA-3'-phosphate cyclase activity"/>
    <property type="evidence" value="ECO:0007669"/>
    <property type="project" value="TreeGrafter"/>
</dbReference>
<evidence type="ECO:0000259" key="1">
    <source>
        <dbReference type="Pfam" id="PF01137"/>
    </source>
</evidence>
<dbReference type="InterPro" id="IPR023797">
    <property type="entry name" value="RNA3'_phos_cyclase_dom"/>
</dbReference>
<dbReference type="InterPro" id="IPR013792">
    <property type="entry name" value="RNA3'P_cycl/enolpyr_Trfase_a/b"/>
</dbReference>
<name>A0A5K1U029_ENTHI</name>
<dbReference type="VEuPathDB" id="AmoebaDB:EHI8A_017320"/>
<evidence type="ECO:0000313" key="2">
    <source>
        <dbReference type="EMBL" id="GAT93714.1"/>
    </source>
</evidence>
<dbReference type="EMBL" id="BDEQ01000001">
    <property type="protein sequence ID" value="GAT93714.1"/>
    <property type="molecule type" value="Genomic_DNA"/>
</dbReference>
<dbReference type="InterPro" id="IPR000228">
    <property type="entry name" value="RNA3'_term_phos_cyc"/>
</dbReference>
<evidence type="ECO:0000313" key="3">
    <source>
        <dbReference type="Proteomes" id="UP000078387"/>
    </source>
</evidence>
<dbReference type="Gene3D" id="3.65.10.20">
    <property type="entry name" value="RNA 3'-terminal phosphate cyclase domain"/>
    <property type="match status" value="1"/>
</dbReference>
<comment type="caution">
    <text evidence="2">The sequence shown here is derived from an EMBL/GenBank/DDBJ whole genome shotgun (WGS) entry which is preliminary data.</text>
</comment>
<dbReference type="Proteomes" id="UP000078387">
    <property type="component" value="Unassembled WGS sequence"/>
</dbReference>
<organism evidence="2 3">
    <name type="scientific">Entamoeba histolytica</name>
    <dbReference type="NCBI Taxonomy" id="5759"/>
    <lineage>
        <taxon>Eukaryota</taxon>
        <taxon>Amoebozoa</taxon>
        <taxon>Evosea</taxon>
        <taxon>Archamoebae</taxon>
        <taxon>Mastigamoebida</taxon>
        <taxon>Entamoebidae</taxon>
        <taxon>Entamoeba</taxon>
    </lineage>
</organism>
<dbReference type="InterPro" id="IPR037136">
    <property type="entry name" value="RNA3'_phos_cyclase_dom_sf"/>
</dbReference>
<dbReference type="AlphaFoldDB" id="A0A5K1U029"/>
<sequence>MEIDGSQLEGGGQIIRTCCSIASIKHFDIMIHSIRKNRPKPGLADQHIVCIKSIGEIFGIPLENIRLKQLELLFEGSKGKNVKEPIVKTFKMKGAGSCCLVLQSLLPILISIEGSHQISIHGGTHALWAPTPEFYNDILSPTLKLMGITLNVQLKKYGFFPKGGGEIECLVQSPSSIQPIKLIERGNGIKISGQIVGGKGDDEEIISILQFVKKECRKNIRINGEPLVCEVDGMCHSNGKTKYVELYIEFEHCRISSCCVQENNETFKNLITRTLNKLYEEFEHGGCCDEYLQDQLLIPMALANGHSMISCGKISLHSETMFVLLKQLLGITFNVIPQGSYNIIECSGSK</sequence>
<accession>A0A5K1U029</accession>
<dbReference type="FunFam" id="3.30.360.20:FF:000008">
    <property type="entry name" value="RNA 3'-terminal phosphate cyclase, putative"/>
    <property type="match status" value="1"/>
</dbReference>
<dbReference type="Pfam" id="PF01137">
    <property type="entry name" value="RTC"/>
    <property type="match status" value="1"/>
</dbReference>
<reference evidence="2 3" key="1">
    <citation type="submission" date="2016-05" db="EMBL/GenBank/DDBJ databases">
        <title>First whole genome sequencing of Entamoeba histolytica HM1:IMSS-clone-6.</title>
        <authorList>
            <person name="Mukherjee Avik.K."/>
            <person name="Izumyama S."/>
            <person name="Nakada-Tsukui K."/>
            <person name="Nozaki T."/>
        </authorList>
    </citation>
    <scope>NUCLEOTIDE SEQUENCE [LARGE SCALE GENOMIC DNA]</scope>
    <source>
        <strain evidence="2 3">HM1:IMSS clone 6</strain>
    </source>
</reference>
<proteinExistence type="predicted"/>
<feature type="domain" description="RNA 3'-terminal phosphate cyclase" evidence="1">
    <location>
        <begin position="8"/>
        <end position="335"/>
    </location>
</feature>
<dbReference type="VEuPathDB" id="AmoebaDB:KM1_046510"/>
<dbReference type="VEuPathDB" id="AmoebaDB:EHI_177570"/>
<dbReference type="Gene3D" id="3.30.360.20">
    <property type="entry name" value="RNA 3'-terminal phosphate cyclase, insert domain"/>
    <property type="match status" value="1"/>
</dbReference>
<dbReference type="PANTHER" id="PTHR11096:SF0">
    <property type="entry name" value="RNA 3'-TERMINAL PHOSPHATE CYCLASE"/>
    <property type="match status" value="1"/>
</dbReference>